<dbReference type="EMBL" id="JAWWNJ010000009">
    <property type="protein sequence ID" value="KAK7048872.1"/>
    <property type="molecule type" value="Genomic_DNA"/>
</dbReference>
<comment type="caution">
    <text evidence="2">The sequence shown here is derived from an EMBL/GenBank/DDBJ whole genome shotgun (WGS) entry which is preliminary data.</text>
</comment>
<feature type="compositionally biased region" description="Polar residues" evidence="1">
    <location>
        <begin position="288"/>
        <end position="300"/>
    </location>
</feature>
<feature type="region of interest" description="Disordered" evidence="1">
    <location>
        <begin position="285"/>
        <end position="317"/>
    </location>
</feature>
<protein>
    <submittedName>
        <fullName evidence="2">Uncharacterized protein</fullName>
    </submittedName>
</protein>
<gene>
    <name evidence="2" type="ORF">R3P38DRAFT_3345854</name>
</gene>
<sequence>MLMAHARVQIPSETKKDDGGRRQRVKNFLFRTRALNCQNVFGAGSVAAPWRTRQRKLGPAAFKVPVVSASNRQPGSKLSEIGRYDDYQFQPFNTRIRTAVALEARSVVTRVVSRRRLFLVLVDSRCRSAPDFDEIESGCSWVKNCYCSAQIAEFEVQIVHVGFRLEQLILPLKYQGRSSMMMDEHILASFNLNHRAFERTTEIGAMACTFTFEPKFPLRRLEFNVRALNRATEALEYRRSGAMSGSYDGVIISLNGCVTRFGSIKIGGTCAVRVNDMAIIPSFRHQRAPQSGTDSNSTSRPFLKTPLPPAGKLSPPDSIQHLRRSKLPAGDFRVLNLKMASLYFGLDGSWRLARDLDGISDALRRISADARPFFKPSSRRQARALRLQVEGMASHVCNLHGYGRLRAGVQRSSSAERRQLHAPLSCEPVVLPVLLNYLNIEYTTLRRPPTDDYYIDRVHGSGLNTRLGSGLQLGASQVGYISLPRHAANSKSQNSIFRRPANFDLKFSASRELKLVSQNHEYATYRVPATDESPVPTLQNYQLCFKTAALANRSDSRERALGGALRRLYAFHFKCGGLVKIRLFDENYSKQRRHDGFSSRGRLPSTNLNIYL</sequence>
<evidence type="ECO:0000313" key="2">
    <source>
        <dbReference type="EMBL" id="KAK7048872.1"/>
    </source>
</evidence>
<proteinExistence type="predicted"/>
<evidence type="ECO:0000313" key="3">
    <source>
        <dbReference type="Proteomes" id="UP001362999"/>
    </source>
</evidence>
<dbReference type="AlphaFoldDB" id="A0AAW0DC32"/>
<keyword evidence="3" id="KW-1185">Reference proteome</keyword>
<organism evidence="2 3">
    <name type="scientific">Favolaschia claudopus</name>
    <dbReference type="NCBI Taxonomy" id="2862362"/>
    <lineage>
        <taxon>Eukaryota</taxon>
        <taxon>Fungi</taxon>
        <taxon>Dikarya</taxon>
        <taxon>Basidiomycota</taxon>
        <taxon>Agaricomycotina</taxon>
        <taxon>Agaricomycetes</taxon>
        <taxon>Agaricomycetidae</taxon>
        <taxon>Agaricales</taxon>
        <taxon>Marasmiineae</taxon>
        <taxon>Mycenaceae</taxon>
        <taxon>Favolaschia</taxon>
    </lineage>
</organism>
<reference evidence="2 3" key="1">
    <citation type="journal article" date="2024" name="J Genomics">
        <title>Draft genome sequencing and assembly of Favolaschia claudopus CIRM-BRFM 2984 isolated from oak limbs.</title>
        <authorList>
            <person name="Navarro D."/>
            <person name="Drula E."/>
            <person name="Chaduli D."/>
            <person name="Cazenave R."/>
            <person name="Ahrendt S."/>
            <person name="Wang J."/>
            <person name="Lipzen A."/>
            <person name="Daum C."/>
            <person name="Barry K."/>
            <person name="Grigoriev I.V."/>
            <person name="Favel A."/>
            <person name="Rosso M.N."/>
            <person name="Martin F."/>
        </authorList>
    </citation>
    <scope>NUCLEOTIDE SEQUENCE [LARGE SCALE GENOMIC DNA]</scope>
    <source>
        <strain evidence="2 3">CIRM-BRFM 2984</strain>
    </source>
</reference>
<name>A0AAW0DC32_9AGAR</name>
<accession>A0AAW0DC32</accession>
<dbReference type="Proteomes" id="UP001362999">
    <property type="component" value="Unassembled WGS sequence"/>
</dbReference>
<evidence type="ECO:0000256" key="1">
    <source>
        <dbReference type="SAM" id="MobiDB-lite"/>
    </source>
</evidence>
<feature type="region of interest" description="Disordered" evidence="1">
    <location>
        <begin position="1"/>
        <end position="22"/>
    </location>
</feature>